<dbReference type="Gene3D" id="3.40.50.720">
    <property type="entry name" value="NAD(P)-binding Rossmann-like Domain"/>
    <property type="match status" value="1"/>
</dbReference>
<sequence length="194" mass="21003">MAPQHITFIGIGNMGNTLAQTLHKAGHSTTILNRTRHRLQVDKVIELGAEMEQEAEIAISRSGGPVMVCVLDHDAIYKDPRQGSIIMLQGWFTMVIFVTSEYSGFPLHGPVTGDLIEATALNLEEIDAMPEPVVIMVDRVPPSLLLLPGPYSVRAPIPVEPPVIPAKQTTTVGASSSFNKRQASVLNIGPLYTN</sequence>
<organism evidence="2 3">
    <name type="scientific">Metarhizium anisopliae BRIP 53293</name>
    <dbReference type="NCBI Taxonomy" id="1291518"/>
    <lineage>
        <taxon>Eukaryota</taxon>
        <taxon>Fungi</taxon>
        <taxon>Dikarya</taxon>
        <taxon>Ascomycota</taxon>
        <taxon>Pezizomycotina</taxon>
        <taxon>Sordariomycetes</taxon>
        <taxon>Hypocreomycetidae</taxon>
        <taxon>Hypocreales</taxon>
        <taxon>Clavicipitaceae</taxon>
        <taxon>Metarhizium</taxon>
    </lineage>
</organism>
<evidence type="ECO:0000259" key="1">
    <source>
        <dbReference type="Pfam" id="PF03446"/>
    </source>
</evidence>
<dbReference type="GO" id="GO:0050661">
    <property type="term" value="F:NADP binding"/>
    <property type="evidence" value="ECO:0007669"/>
    <property type="project" value="InterPro"/>
</dbReference>
<name>A0A0D9NZ47_METAN</name>
<gene>
    <name evidence="2" type="ORF">H634G_05893</name>
</gene>
<keyword evidence="3" id="KW-1185">Reference proteome</keyword>
<dbReference type="EMBL" id="KE384732">
    <property type="protein sequence ID" value="KJK79078.1"/>
    <property type="molecule type" value="Genomic_DNA"/>
</dbReference>
<evidence type="ECO:0000313" key="3">
    <source>
        <dbReference type="Proteomes" id="UP000054544"/>
    </source>
</evidence>
<feature type="domain" description="6-phosphogluconate dehydrogenase NADP-binding" evidence="1">
    <location>
        <begin position="6"/>
        <end position="76"/>
    </location>
</feature>
<dbReference type="Proteomes" id="UP000054544">
    <property type="component" value="Unassembled WGS sequence"/>
</dbReference>
<dbReference type="STRING" id="1291518.A0A0D9NZ47"/>
<dbReference type="InterPro" id="IPR006115">
    <property type="entry name" value="6PGDH_NADP-bd"/>
</dbReference>
<protein>
    <recommendedName>
        <fullName evidence="1">6-phosphogluconate dehydrogenase NADP-binding domain-containing protein</fullName>
    </recommendedName>
</protein>
<reference evidence="3" key="1">
    <citation type="journal article" date="2014" name="BMC Genomics">
        <title>The genome sequence of the biocontrol fungus Metarhizium anisopliae and comparative genomics of Metarhizium species.</title>
        <authorList>
            <person name="Pattemore J.A."/>
            <person name="Hane J.K."/>
            <person name="Williams A.H."/>
            <person name="Wilson B.A."/>
            <person name="Stodart B.J."/>
            <person name="Ash G.J."/>
        </authorList>
    </citation>
    <scope>NUCLEOTIDE SEQUENCE [LARGE SCALE GENOMIC DNA]</scope>
    <source>
        <strain evidence="3">BRIP 53293</strain>
    </source>
</reference>
<dbReference type="Pfam" id="PF03446">
    <property type="entry name" value="NAD_binding_2"/>
    <property type="match status" value="1"/>
</dbReference>
<dbReference type="InterPro" id="IPR036291">
    <property type="entry name" value="NAD(P)-bd_dom_sf"/>
</dbReference>
<proteinExistence type="predicted"/>
<dbReference type="SUPFAM" id="SSF51735">
    <property type="entry name" value="NAD(P)-binding Rossmann-fold domains"/>
    <property type="match status" value="1"/>
</dbReference>
<accession>A0A0D9NZ47</accession>
<evidence type="ECO:0000313" key="2">
    <source>
        <dbReference type="EMBL" id="KJK79078.1"/>
    </source>
</evidence>
<dbReference type="OrthoDB" id="435038at2759"/>
<dbReference type="AlphaFoldDB" id="A0A0D9NZ47"/>